<organism evidence="2 3">
    <name type="scientific">Cymbomonas tetramitiformis</name>
    <dbReference type="NCBI Taxonomy" id="36881"/>
    <lineage>
        <taxon>Eukaryota</taxon>
        <taxon>Viridiplantae</taxon>
        <taxon>Chlorophyta</taxon>
        <taxon>Pyramimonadophyceae</taxon>
        <taxon>Pyramimonadales</taxon>
        <taxon>Pyramimonadaceae</taxon>
        <taxon>Cymbomonas</taxon>
    </lineage>
</organism>
<feature type="transmembrane region" description="Helical" evidence="1">
    <location>
        <begin position="189"/>
        <end position="208"/>
    </location>
</feature>
<feature type="transmembrane region" description="Helical" evidence="1">
    <location>
        <begin position="72"/>
        <end position="91"/>
    </location>
</feature>
<feature type="non-terminal residue" evidence="2">
    <location>
        <position position="1"/>
    </location>
</feature>
<dbReference type="AlphaFoldDB" id="A0AAE0KPT2"/>
<evidence type="ECO:0000256" key="1">
    <source>
        <dbReference type="SAM" id="Phobius"/>
    </source>
</evidence>
<name>A0AAE0KPT2_9CHLO</name>
<gene>
    <name evidence="2" type="ORF">CYMTET_34608</name>
</gene>
<keyword evidence="1" id="KW-0812">Transmembrane</keyword>
<sequence length="370" mass="39925">ERRGATYIASEIIMYAYSPTIRIKGHQRKDSVKLSLVPATRKLSVQRKRTARHAARSLVGTTPRASLESVKIFGVGASVVFGMSATVVLLLPPAAHALVTGQGLVGACKAPGRALKNFNENVYFLDKVLRIPYYLVNSLPALAVQPIWAVNYVAAITHVVAPLRKWFVGLKGVEAVGSCVQLSKGVGHVVQAVAYGSSCLVSLFVYWWCNYSLPLSFPVATIFKQVVAWTWLVGLAVASSAAFDILRTAVENTQRYSREEREKHPLFFKRNRRNIIRSCLLLLSSLADCGVAFWMVGLGGVTKVAMGVCGAAAAVFAIGAKLCANKNDHEKRLHGDINIEPAVFEQVVAASEVVASAETLVTLGQSDSGI</sequence>
<reference evidence="2 3" key="1">
    <citation type="journal article" date="2015" name="Genome Biol. Evol.">
        <title>Comparative Genomics of a Bacterivorous Green Alga Reveals Evolutionary Causalities and Consequences of Phago-Mixotrophic Mode of Nutrition.</title>
        <authorList>
            <person name="Burns J.A."/>
            <person name="Paasch A."/>
            <person name="Narechania A."/>
            <person name="Kim E."/>
        </authorList>
    </citation>
    <scope>NUCLEOTIDE SEQUENCE [LARGE SCALE GENOMIC DNA]</scope>
    <source>
        <strain evidence="2 3">PLY_AMNH</strain>
    </source>
</reference>
<feature type="transmembrane region" description="Helical" evidence="1">
    <location>
        <begin position="228"/>
        <end position="246"/>
    </location>
</feature>
<proteinExistence type="predicted"/>
<accession>A0AAE0KPT2</accession>
<feature type="transmembrane region" description="Helical" evidence="1">
    <location>
        <begin position="304"/>
        <end position="324"/>
    </location>
</feature>
<keyword evidence="1" id="KW-0472">Membrane</keyword>
<dbReference type="EMBL" id="LGRX02021842">
    <property type="protein sequence ID" value="KAK3256247.1"/>
    <property type="molecule type" value="Genomic_DNA"/>
</dbReference>
<feature type="transmembrane region" description="Helical" evidence="1">
    <location>
        <begin position="279"/>
        <end position="298"/>
    </location>
</feature>
<keyword evidence="3" id="KW-1185">Reference proteome</keyword>
<keyword evidence="1" id="KW-1133">Transmembrane helix</keyword>
<evidence type="ECO:0000313" key="2">
    <source>
        <dbReference type="EMBL" id="KAK3256247.1"/>
    </source>
</evidence>
<protein>
    <submittedName>
        <fullName evidence="2">Uncharacterized protein</fullName>
    </submittedName>
</protein>
<dbReference type="Proteomes" id="UP001190700">
    <property type="component" value="Unassembled WGS sequence"/>
</dbReference>
<comment type="caution">
    <text evidence="2">The sequence shown here is derived from an EMBL/GenBank/DDBJ whole genome shotgun (WGS) entry which is preliminary data.</text>
</comment>
<evidence type="ECO:0000313" key="3">
    <source>
        <dbReference type="Proteomes" id="UP001190700"/>
    </source>
</evidence>